<organism evidence="2 3">
    <name type="scientific">Candidatus Infernicultor aquiphilus</name>
    <dbReference type="NCBI Taxonomy" id="1805029"/>
    <lineage>
        <taxon>Bacteria</taxon>
        <taxon>Pseudomonadati</taxon>
        <taxon>Atribacterota</taxon>
        <taxon>Candidatus Phoenicimicrobiia</taxon>
        <taxon>Candidatus Pheonicimicrobiales</taxon>
        <taxon>Candidatus Phoenicimicrobiaceae</taxon>
        <taxon>Candidatus Infernicultor</taxon>
    </lineage>
</organism>
<reference evidence="2 3" key="1">
    <citation type="submission" date="2017-09" db="EMBL/GenBank/DDBJ databases">
        <title>Depth-based differentiation of microbial function through sediment-hosted aquifers and enrichment of novel symbionts in the deep terrestrial subsurface.</title>
        <authorList>
            <person name="Probst A.J."/>
            <person name="Ladd B."/>
            <person name="Jarett J.K."/>
            <person name="Geller-Mcgrath D.E."/>
            <person name="Sieber C.M."/>
            <person name="Emerson J.B."/>
            <person name="Anantharaman K."/>
            <person name="Thomas B.C."/>
            <person name="Malmstrom R."/>
            <person name="Stieglmeier M."/>
            <person name="Klingl A."/>
            <person name="Woyke T."/>
            <person name="Ryan C.M."/>
            <person name="Banfield J.F."/>
        </authorList>
    </citation>
    <scope>NUCLEOTIDE SEQUENCE [LARGE SCALE GENOMIC DNA]</scope>
    <source>
        <strain evidence="2">CG_4_10_14_3_um_filter_34_13</strain>
    </source>
</reference>
<dbReference type="InterPro" id="IPR021145">
    <property type="entry name" value="Portal_protein_SPP1_Gp6-like"/>
</dbReference>
<evidence type="ECO:0000313" key="2">
    <source>
        <dbReference type="EMBL" id="PIY33359.1"/>
    </source>
</evidence>
<protein>
    <recommendedName>
        <fullName evidence="4">Phage portal protein</fullName>
    </recommendedName>
</protein>
<dbReference type="EMBL" id="PFKO01000088">
    <property type="protein sequence ID" value="PIY33359.1"/>
    <property type="molecule type" value="Genomic_DNA"/>
</dbReference>
<feature type="compositionally biased region" description="Basic and acidic residues" evidence="1">
    <location>
        <begin position="457"/>
        <end position="467"/>
    </location>
</feature>
<name>A0A2M7PRV6_9BACT</name>
<dbReference type="RefSeq" id="WP_406607020.1">
    <property type="nucleotide sequence ID" value="NZ_PFKO01000088.1"/>
</dbReference>
<proteinExistence type="predicted"/>
<dbReference type="AlphaFoldDB" id="A0A2M7PRV6"/>
<comment type="caution">
    <text evidence="2">The sequence shown here is derived from an EMBL/GenBank/DDBJ whole genome shotgun (WGS) entry which is preliminary data.</text>
</comment>
<feature type="region of interest" description="Disordered" evidence="1">
    <location>
        <begin position="402"/>
        <end position="467"/>
    </location>
</feature>
<evidence type="ECO:0000313" key="3">
    <source>
        <dbReference type="Proteomes" id="UP000230646"/>
    </source>
</evidence>
<accession>A0A2M7PRV6</accession>
<dbReference type="Proteomes" id="UP000230646">
    <property type="component" value="Unassembled WGS sequence"/>
</dbReference>
<evidence type="ECO:0008006" key="4">
    <source>
        <dbReference type="Google" id="ProtNLM"/>
    </source>
</evidence>
<dbReference type="Pfam" id="PF05133">
    <property type="entry name" value="SPP1_portal"/>
    <property type="match status" value="1"/>
</dbReference>
<feature type="compositionally biased region" description="Basic and acidic residues" evidence="1">
    <location>
        <begin position="425"/>
        <end position="435"/>
    </location>
</feature>
<evidence type="ECO:0000256" key="1">
    <source>
        <dbReference type="SAM" id="MobiDB-lite"/>
    </source>
</evidence>
<sequence length="467" mass="53405">MANFPATNEDKQRIDDYRTNEDIFLGLHSTAFAKFSALMAKEQKSLIYIVCNFGALISKVSADLLFGEQIKFKWPKEVKDTKWFDELIENNKLHTRNYESALSNSYHGDSVIKVRQAENKKIIIEYITPEIVFVNLDSDNINETKSIEIAWIKQQGDTKYVRKEIHYKGKIVNELWLLNGDILSEKVDLGIFYDNMPEEQNTGVDDFLVKIIPNWKTSNRFWGISDYNDLHSLFDEANNRITRLADILNRHSNPKLAVPRGVIDKKGQVRTQNFDLFEVVATTGGVAKPEYITWDASLEAAFKEIDKIVEFVFLFSETSPSVFGMDKGGTAESGRALKFRLLRTLAKISRKKNYYDEALKWAMVVAQKLAKKTPVIPKIEWQDGIPQDTFEQAQIEEIRLRSGNTSRESSIRRLDSGSNDDIKEEMEKIGSETKEVTSSIGNKPPMLDMSKLMGGGKEPKEPMMKKE</sequence>
<gene>
    <name evidence="2" type="ORF">COZ07_02480</name>
</gene>